<dbReference type="InterPro" id="IPR012677">
    <property type="entry name" value="Nucleotide-bd_a/b_plait_sf"/>
</dbReference>
<evidence type="ECO:0000313" key="3">
    <source>
        <dbReference type="EMBL" id="KAK7039275.1"/>
    </source>
</evidence>
<evidence type="ECO:0000259" key="2">
    <source>
        <dbReference type="PROSITE" id="PS50102"/>
    </source>
</evidence>
<proteinExistence type="predicted"/>
<protein>
    <recommendedName>
        <fullName evidence="2">RRM domain-containing protein</fullName>
    </recommendedName>
</protein>
<feature type="domain" description="RRM" evidence="2">
    <location>
        <begin position="169"/>
        <end position="245"/>
    </location>
</feature>
<keyword evidence="4" id="KW-1185">Reference proteome</keyword>
<evidence type="ECO:0000256" key="1">
    <source>
        <dbReference type="PROSITE-ProRule" id="PRU00176"/>
    </source>
</evidence>
<sequence length="269" mass="30214">MSTSVANDDQGAPGGYANIEFERGEDAKRLFKFVEDDGLVFRSFKIRAVLLHKARNVGSHEVLAGRDTVCLRNLSKHFPIQDVKKQLEVYGEILRIGFAPGESIVKVPKFYFQFASKEAAAQIVKDSHKAIGGLTIGDKHLSISFTKYFIESDPIQQSVSFEGNNPFQRRLCFRGLERGTSAIHVRNALGKFGEIQDVYIKNLDWTPSAFVQFASIESVLQVFEASYRHQLRILGRRPFVEHARAHEPRNKGPPKPDSTAGYGLFSLLE</sequence>
<dbReference type="InterPro" id="IPR035979">
    <property type="entry name" value="RBD_domain_sf"/>
</dbReference>
<name>A0AAW0CGM1_9AGAR</name>
<dbReference type="GO" id="GO:0003723">
    <property type="term" value="F:RNA binding"/>
    <property type="evidence" value="ECO:0007669"/>
    <property type="project" value="UniProtKB-UniRule"/>
</dbReference>
<dbReference type="Gene3D" id="3.30.70.330">
    <property type="match status" value="2"/>
</dbReference>
<dbReference type="CDD" id="cd00590">
    <property type="entry name" value="RRM_SF"/>
    <property type="match status" value="1"/>
</dbReference>
<dbReference type="InterPro" id="IPR000504">
    <property type="entry name" value="RRM_dom"/>
</dbReference>
<dbReference type="PROSITE" id="PS50102">
    <property type="entry name" value="RRM"/>
    <property type="match status" value="1"/>
</dbReference>
<reference evidence="3 4" key="1">
    <citation type="submission" date="2024-01" db="EMBL/GenBank/DDBJ databases">
        <title>A draft genome for a cacao thread blight-causing isolate of Paramarasmius palmivorus.</title>
        <authorList>
            <person name="Baruah I.K."/>
            <person name="Bukari Y."/>
            <person name="Amoako-Attah I."/>
            <person name="Meinhardt L.W."/>
            <person name="Bailey B.A."/>
            <person name="Cohen S.P."/>
        </authorList>
    </citation>
    <scope>NUCLEOTIDE SEQUENCE [LARGE SCALE GENOMIC DNA]</scope>
    <source>
        <strain evidence="3 4">GH-12</strain>
    </source>
</reference>
<keyword evidence="1" id="KW-0694">RNA-binding</keyword>
<organism evidence="3 4">
    <name type="scientific">Paramarasmius palmivorus</name>
    <dbReference type="NCBI Taxonomy" id="297713"/>
    <lineage>
        <taxon>Eukaryota</taxon>
        <taxon>Fungi</taxon>
        <taxon>Dikarya</taxon>
        <taxon>Basidiomycota</taxon>
        <taxon>Agaricomycotina</taxon>
        <taxon>Agaricomycetes</taxon>
        <taxon>Agaricomycetidae</taxon>
        <taxon>Agaricales</taxon>
        <taxon>Marasmiineae</taxon>
        <taxon>Marasmiaceae</taxon>
        <taxon>Paramarasmius</taxon>
    </lineage>
</organism>
<dbReference type="AlphaFoldDB" id="A0AAW0CGM1"/>
<comment type="caution">
    <text evidence="3">The sequence shown here is derived from an EMBL/GenBank/DDBJ whole genome shotgun (WGS) entry which is preliminary data.</text>
</comment>
<accession>A0AAW0CGM1</accession>
<dbReference type="SUPFAM" id="SSF54928">
    <property type="entry name" value="RNA-binding domain, RBD"/>
    <property type="match status" value="2"/>
</dbReference>
<gene>
    <name evidence="3" type="ORF">VNI00_010180</name>
</gene>
<dbReference type="Proteomes" id="UP001383192">
    <property type="component" value="Unassembled WGS sequence"/>
</dbReference>
<dbReference type="EMBL" id="JAYKXP010000039">
    <property type="protein sequence ID" value="KAK7039275.1"/>
    <property type="molecule type" value="Genomic_DNA"/>
</dbReference>
<dbReference type="SMART" id="SM00360">
    <property type="entry name" value="RRM"/>
    <property type="match status" value="2"/>
</dbReference>
<evidence type="ECO:0000313" key="4">
    <source>
        <dbReference type="Proteomes" id="UP001383192"/>
    </source>
</evidence>